<comment type="caution">
    <text evidence="1">The sequence shown here is derived from an EMBL/GenBank/DDBJ whole genome shotgun (WGS) entry which is preliminary data.</text>
</comment>
<dbReference type="Proteomes" id="UP000620127">
    <property type="component" value="Unassembled WGS sequence"/>
</dbReference>
<sequence>MIQANLDSDQFEQHRLTSQEIELILKEFSDADWARASKMAEFHSNNVPGVTGQDLLQIAIEKFLSQARCWPTNTHPLVVLSNALHSIAYNIRKKEARVINPNVQIESGDDEDSREIVEPSYETSMSNRLDAENMIRAIERQVQGDDEVELVLMAWADGLRGTEAAEASGLDTKKYDAARKRLDRKLAPLKELWSEQ</sequence>
<keyword evidence="2" id="KW-1185">Reference proteome</keyword>
<protein>
    <recommendedName>
        <fullName evidence="3">Sigma-70 family RNA polymerase sigma factor</fullName>
    </recommendedName>
</protein>
<organism evidence="1 2">
    <name type="scientific">Undibacterium macrobrachii</name>
    <dbReference type="NCBI Taxonomy" id="1119058"/>
    <lineage>
        <taxon>Bacteria</taxon>
        <taxon>Pseudomonadati</taxon>
        <taxon>Pseudomonadota</taxon>
        <taxon>Betaproteobacteria</taxon>
        <taxon>Burkholderiales</taxon>
        <taxon>Oxalobacteraceae</taxon>
        <taxon>Undibacterium</taxon>
    </lineage>
</organism>
<reference evidence="2" key="1">
    <citation type="journal article" date="2019" name="Int. J. Syst. Evol. Microbiol.">
        <title>The Global Catalogue of Microorganisms (GCM) 10K type strain sequencing project: providing services to taxonomists for standard genome sequencing and annotation.</title>
        <authorList>
            <consortium name="The Broad Institute Genomics Platform"/>
            <consortium name="The Broad Institute Genome Sequencing Center for Infectious Disease"/>
            <person name="Wu L."/>
            <person name="Ma J."/>
        </authorList>
    </citation>
    <scope>NUCLEOTIDE SEQUENCE [LARGE SCALE GENOMIC DNA]</scope>
    <source>
        <strain evidence="2">KCTC 23916</strain>
    </source>
</reference>
<evidence type="ECO:0000313" key="2">
    <source>
        <dbReference type="Proteomes" id="UP000620127"/>
    </source>
</evidence>
<proteinExistence type="predicted"/>
<accession>A0ABQ2XMR8</accession>
<evidence type="ECO:0008006" key="3">
    <source>
        <dbReference type="Google" id="ProtNLM"/>
    </source>
</evidence>
<dbReference type="EMBL" id="BMYT01000006">
    <property type="protein sequence ID" value="GGX23304.1"/>
    <property type="molecule type" value="Genomic_DNA"/>
</dbReference>
<evidence type="ECO:0000313" key="1">
    <source>
        <dbReference type="EMBL" id="GGX23304.1"/>
    </source>
</evidence>
<name>A0ABQ2XMR8_9BURK</name>
<gene>
    <name evidence="1" type="ORF">GCM10011282_31750</name>
</gene>
<dbReference type="RefSeq" id="WP_189347150.1">
    <property type="nucleotide sequence ID" value="NZ_BMYT01000006.1"/>
</dbReference>